<evidence type="ECO:0000313" key="2">
    <source>
        <dbReference type="Proteomes" id="UP001454036"/>
    </source>
</evidence>
<comment type="caution">
    <text evidence="1">The sequence shown here is derived from an EMBL/GenBank/DDBJ whole genome shotgun (WGS) entry which is preliminary data.</text>
</comment>
<accession>A0AAV3Q1Z1</accession>
<sequence length="123" mass="13225">MRAFSISSAYRVHCPLSSPFMQRKVLLANLEEEGRGESKYKDGLIWNSNWVEYLNRNSAVNEAIKSVEVEEPFSRIGVEEQSAPASAPAGAIGAADYDSKIFVLQPALGSVAGGVDPGADQAH</sequence>
<proteinExistence type="predicted"/>
<reference evidence="1 2" key="1">
    <citation type="submission" date="2024-01" db="EMBL/GenBank/DDBJ databases">
        <title>The complete chloroplast genome sequence of Lithospermum erythrorhizon: insights into the phylogenetic relationship among Boraginaceae species and the maternal lineages of purple gromwells.</title>
        <authorList>
            <person name="Okada T."/>
            <person name="Watanabe K."/>
        </authorList>
    </citation>
    <scope>NUCLEOTIDE SEQUENCE [LARGE SCALE GENOMIC DNA]</scope>
</reference>
<protein>
    <submittedName>
        <fullName evidence="1">Uncharacterized protein</fullName>
    </submittedName>
</protein>
<dbReference type="EMBL" id="BAABME010002914">
    <property type="protein sequence ID" value="GAA0156635.1"/>
    <property type="molecule type" value="Genomic_DNA"/>
</dbReference>
<dbReference type="AlphaFoldDB" id="A0AAV3Q1Z1"/>
<gene>
    <name evidence="1" type="ORF">LIER_14084</name>
</gene>
<name>A0AAV3Q1Z1_LITER</name>
<evidence type="ECO:0000313" key="1">
    <source>
        <dbReference type="EMBL" id="GAA0156635.1"/>
    </source>
</evidence>
<dbReference type="Proteomes" id="UP001454036">
    <property type="component" value="Unassembled WGS sequence"/>
</dbReference>
<organism evidence="1 2">
    <name type="scientific">Lithospermum erythrorhizon</name>
    <name type="common">Purple gromwell</name>
    <name type="synonym">Lithospermum officinale var. erythrorhizon</name>
    <dbReference type="NCBI Taxonomy" id="34254"/>
    <lineage>
        <taxon>Eukaryota</taxon>
        <taxon>Viridiplantae</taxon>
        <taxon>Streptophyta</taxon>
        <taxon>Embryophyta</taxon>
        <taxon>Tracheophyta</taxon>
        <taxon>Spermatophyta</taxon>
        <taxon>Magnoliopsida</taxon>
        <taxon>eudicotyledons</taxon>
        <taxon>Gunneridae</taxon>
        <taxon>Pentapetalae</taxon>
        <taxon>asterids</taxon>
        <taxon>lamiids</taxon>
        <taxon>Boraginales</taxon>
        <taxon>Boraginaceae</taxon>
        <taxon>Boraginoideae</taxon>
        <taxon>Lithospermeae</taxon>
        <taxon>Lithospermum</taxon>
    </lineage>
</organism>
<keyword evidence="2" id="KW-1185">Reference proteome</keyword>